<comment type="similarity">
    <text evidence="1">Belongs to the sigma-70 factor family. ECF subfamily.</text>
</comment>
<dbReference type="InterPro" id="IPR013324">
    <property type="entry name" value="RNA_pol_sigma_r3/r4-like"/>
</dbReference>
<accession>A0ABT3ZU46</accession>
<dbReference type="EMBL" id="JAPMXC010000012">
    <property type="protein sequence ID" value="MCY0389745.1"/>
    <property type="molecule type" value="Genomic_DNA"/>
</dbReference>
<dbReference type="InterPro" id="IPR013249">
    <property type="entry name" value="RNA_pol_sigma70_r4_t2"/>
</dbReference>
<dbReference type="Pfam" id="PF08281">
    <property type="entry name" value="Sigma70_r4_2"/>
    <property type="match status" value="1"/>
</dbReference>
<dbReference type="RefSeq" id="WP_267849674.1">
    <property type="nucleotide sequence ID" value="NZ_JAPMXC010000012.1"/>
</dbReference>
<evidence type="ECO:0000313" key="8">
    <source>
        <dbReference type="EMBL" id="MCY0389745.1"/>
    </source>
</evidence>
<evidence type="ECO:0000256" key="1">
    <source>
        <dbReference type="ARBA" id="ARBA00010641"/>
    </source>
</evidence>
<keyword evidence="9" id="KW-1185">Reference proteome</keyword>
<dbReference type="InterPro" id="IPR013325">
    <property type="entry name" value="RNA_pol_sigma_r2"/>
</dbReference>
<dbReference type="InterPro" id="IPR007627">
    <property type="entry name" value="RNA_pol_sigma70_r2"/>
</dbReference>
<dbReference type="Pfam" id="PF04542">
    <property type="entry name" value="Sigma70_r2"/>
    <property type="match status" value="1"/>
</dbReference>
<dbReference type="SUPFAM" id="SSF88946">
    <property type="entry name" value="Sigma2 domain of RNA polymerase sigma factors"/>
    <property type="match status" value="1"/>
</dbReference>
<sequence length="200" mass="22273">MPAPPTLLDSAPSPCTGDERWRAPLERLAAERYQHFYRAILRRVGNEADAADLAQETFVIAAASLPKFRGEALLSSWVFGIAMNVIRDHRRKRFAQRWISVKSDEDVASSTDLRADPVLYPDPLDALLVSERLREVVEAMDLLRPETREALWRAAVSDCDSDYATLAAELGVPTGTLKSRVSRARALIKASLARLNDDTL</sequence>
<dbReference type="InterPro" id="IPR036388">
    <property type="entry name" value="WH-like_DNA-bd_sf"/>
</dbReference>
<dbReference type="SUPFAM" id="SSF88659">
    <property type="entry name" value="Sigma3 and sigma4 domains of RNA polymerase sigma factors"/>
    <property type="match status" value="1"/>
</dbReference>
<evidence type="ECO:0000256" key="5">
    <source>
        <dbReference type="ARBA" id="ARBA00023163"/>
    </source>
</evidence>
<dbReference type="PANTHER" id="PTHR43133:SF8">
    <property type="entry name" value="RNA POLYMERASE SIGMA FACTOR HI_1459-RELATED"/>
    <property type="match status" value="1"/>
</dbReference>
<protein>
    <submittedName>
        <fullName evidence="8">RNA polymerase sigma factor</fullName>
    </submittedName>
</protein>
<name>A0ABT3ZU46_9BURK</name>
<dbReference type="InterPro" id="IPR039425">
    <property type="entry name" value="RNA_pol_sigma-70-like"/>
</dbReference>
<keyword evidence="5" id="KW-0804">Transcription</keyword>
<feature type="domain" description="RNA polymerase sigma factor 70 region 4 type 2" evidence="7">
    <location>
        <begin position="134"/>
        <end position="186"/>
    </location>
</feature>
<dbReference type="Proteomes" id="UP001082899">
    <property type="component" value="Unassembled WGS sequence"/>
</dbReference>
<reference evidence="8" key="1">
    <citation type="submission" date="2022-11" db="EMBL/GenBank/DDBJ databases">
        <title>Robbsia betulipollinis sp. nov., isolated from pollen of birch (Betula pendula).</title>
        <authorList>
            <person name="Shi H."/>
            <person name="Ambika Manirajan B."/>
            <person name="Ratering S."/>
            <person name="Geissler-Plaum R."/>
            <person name="Schnell S."/>
        </authorList>
    </citation>
    <scope>NUCLEOTIDE SEQUENCE</scope>
    <source>
        <strain evidence="8">Bb-Pol-6</strain>
    </source>
</reference>
<dbReference type="NCBIfam" id="TIGR02937">
    <property type="entry name" value="sigma70-ECF"/>
    <property type="match status" value="1"/>
</dbReference>
<dbReference type="InterPro" id="IPR014284">
    <property type="entry name" value="RNA_pol_sigma-70_dom"/>
</dbReference>
<keyword evidence="2" id="KW-0805">Transcription regulation</keyword>
<dbReference type="Gene3D" id="1.10.1740.10">
    <property type="match status" value="1"/>
</dbReference>
<keyword evidence="4" id="KW-0238">DNA-binding</keyword>
<evidence type="ECO:0000256" key="4">
    <source>
        <dbReference type="ARBA" id="ARBA00023125"/>
    </source>
</evidence>
<comment type="caution">
    <text evidence="8">The sequence shown here is derived from an EMBL/GenBank/DDBJ whole genome shotgun (WGS) entry which is preliminary data.</text>
</comment>
<evidence type="ECO:0000259" key="7">
    <source>
        <dbReference type="Pfam" id="PF08281"/>
    </source>
</evidence>
<keyword evidence="3" id="KW-0731">Sigma factor</keyword>
<evidence type="ECO:0000259" key="6">
    <source>
        <dbReference type="Pfam" id="PF04542"/>
    </source>
</evidence>
<proteinExistence type="inferred from homology"/>
<organism evidence="8 9">
    <name type="scientific">Robbsia betulipollinis</name>
    <dbReference type="NCBI Taxonomy" id="2981849"/>
    <lineage>
        <taxon>Bacteria</taxon>
        <taxon>Pseudomonadati</taxon>
        <taxon>Pseudomonadota</taxon>
        <taxon>Betaproteobacteria</taxon>
        <taxon>Burkholderiales</taxon>
        <taxon>Burkholderiaceae</taxon>
        <taxon>Robbsia</taxon>
    </lineage>
</organism>
<feature type="domain" description="RNA polymerase sigma-70 region 2" evidence="6">
    <location>
        <begin position="32"/>
        <end position="93"/>
    </location>
</feature>
<evidence type="ECO:0000256" key="2">
    <source>
        <dbReference type="ARBA" id="ARBA00023015"/>
    </source>
</evidence>
<evidence type="ECO:0000313" key="9">
    <source>
        <dbReference type="Proteomes" id="UP001082899"/>
    </source>
</evidence>
<dbReference type="Gene3D" id="1.10.10.10">
    <property type="entry name" value="Winged helix-like DNA-binding domain superfamily/Winged helix DNA-binding domain"/>
    <property type="match status" value="1"/>
</dbReference>
<evidence type="ECO:0000256" key="3">
    <source>
        <dbReference type="ARBA" id="ARBA00023082"/>
    </source>
</evidence>
<dbReference type="PANTHER" id="PTHR43133">
    <property type="entry name" value="RNA POLYMERASE ECF-TYPE SIGMA FACTO"/>
    <property type="match status" value="1"/>
</dbReference>
<gene>
    <name evidence="8" type="ORF">OVY01_21620</name>
</gene>